<name>A0A9Q3K933_9BASI</name>
<dbReference type="AlphaFoldDB" id="A0A9Q3K933"/>
<feature type="compositionally biased region" description="Polar residues" evidence="1">
    <location>
        <begin position="71"/>
        <end position="84"/>
    </location>
</feature>
<comment type="caution">
    <text evidence="2">The sequence shown here is derived from an EMBL/GenBank/DDBJ whole genome shotgun (WGS) entry which is preliminary data.</text>
</comment>
<dbReference type="EMBL" id="AVOT02099330">
    <property type="protein sequence ID" value="MBW0576854.1"/>
    <property type="molecule type" value="Genomic_DNA"/>
</dbReference>
<dbReference type="Proteomes" id="UP000765509">
    <property type="component" value="Unassembled WGS sequence"/>
</dbReference>
<evidence type="ECO:0000313" key="2">
    <source>
        <dbReference type="EMBL" id="MBW0576854.1"/>
    </source>
</evidence>
<gene>
    <name evidence="2" type="ORF">O181_116569</name>
</gene>
<reference evidence="2" key="1">
    <citation type="submission" date="2021-03" db="EMBL/GenBank/DDBJ databases">
        <title>Draft genome sequence of rust myrtle Austropuccinia psidii MF-1, a brazilian biotype.</title>
        <authorList>
            <person name="Quecine M.C."/>
            <person name="Pachon D.M.R."/>
            <person name="Bonatelli M.L."/>
            <person name="Correr F.H."/>
            <person name="Franceschini L.M."/>
            <person name="Leite T.F."/>
            <person name="Margarido G.R.A."/>
            <person name="Almeida C.A."/>
            <person name="Ferrarezi J.A."/>
            <person name="Labate C.A."/>
        </authorList>
    </citation>
    <scope>NUCLEOTIDE SEQUENCE</scope>
    <source>
        <strain evidence="2">MF-1</strain>
    </source>
</reference>
<organism evidence="2 3">
    <name type="scientific">Austropuccinia psidii MF-1</name>
    <dbReference type="NCBI Taxonomy" id="1389203"/>
    <lineage>
        <taxon>Eukaryota</taxon>
        <taxon>Fungi</taxon>
        <taxon>Dikarya</taxon>
        <taxon>Basidiomycota</taxon>
        <taxon>Pucciniomycotina</taxon>
        <taxon>Pucciniomycetes</taxon>
        <taxon>Pucciniales</taxon>
        <taxon>Sphaerophragmiaceae</taxon>
        <taxon>Austropuccinia</taxon>
    </lineage>
</organism>
<evidence type="ECO:0000256" key="1">
    <source>
        <dbReference type="SAM" id="MobiDB-lite"/>
    </source>
</evidence>
<sequence length="125" mass="13707">MVHTRNQSKYSVKPDGSGKGIGKARAISGNSSSRKTCLEDARVSPHSPRSVPTTVDVNCETELIQGNISRAEQCPSGSNRNISVPVQKGGTEQPRKRSGKYFRAFGRGPCTPTYTSRAFWVRRRP</sequence>
<evidence type="ECO:0000313" key="3">
    <source>
        <dbReference type="Proteomes" id="UP000765509"/>
    </source>
</evidence>
<protein>
    <submittedName>
        <fullName evidence="2">Uncharacterized protein</fullName>
    </submittedName>
</protein>
<proteinExistence type="predicted"/>
<feature type="compositionally biased region" description="Polar residues" evidence="1">
    <location>
        <begin position="1"/>
        <end position="10"/>
    </location>
</feature>
<feature type="region of interest" description="Disordered" evidence="1">
    <location>
        <begin position="1"/>
        <end position="53"/>
    </location>
</feature>
<feature type="region of interest" description="Disordered" evidence="1">
    <location>
        <begin position="71"/>
        <end position="97"/>
    </location>
</feature>
<accession>A0A9Q3K933</accession>
<keyword evidence="3" id="KW-1185">Reference proteome</keyword>